<keyword evidence="2 4" id="KW-0442">Lipid degradation</keyword>
<feature type="short sequence motif" description="GXGXXG" evidence="4">
    <location>
        <begin position="10"/>
        <end position="15"/>
    </location>
</feature>
<feature type="active site" description="Proton acceptor" evidence="4">
    <location>
        <position position="163"/>
    </location>
</feature>
<evidence type="ECO:0000256" key="3">
    <source>
        <dbReference type="ARBA" id="ARBA00023098"/>
    </source>
</evidence>
<evidence type="ECO:0000256" key="4">
    <source>
        <dbReference type="PROSITE-ProRule" id="PRU01161"/>
    </source>
</evidence>
<gene>
    <name evidence="7" type="ORF">LMG23992_00872</name>
</gene>
<accession>A0ABM8WJW8</accession>
<dbReference type="CDD" id="cd07209">
    <property type="entry name" value="Pat_hypo_Ecoli_Z1214_like"/>
    <property type="match status" value="1"/>
</dbReference>
<dbReference type="InterPro" id="IPR016035">
    <property type="entry name" value="Acyl_Trfase/lysoPLipase"/>
</dbReference>
<comment type="caution">
    <text evidence="7">The sequence shown here is derived from an EMBL/GenBank/DDBJ whole genome shotgun (WGS) entry which is preliminary data.</text>
</comment>
<keyword evidence="8" id="KW-1185">Reference proteome</keyword>
<name>A0ABM8WJW8_9BURK</name>
<dbReference type="SUPFAM" id="SSF52151">
    <property type="entry name" value="FabD/lysophospholipase-like"/>
    <property type="match status" value="1"/>
</dbReference>
<organism evidence="7 8">
    <name type="scientific">Cupriavidus laharis</name>
    <dbReference type="NCBI Taxonomy" id="151654"/>
    <lineage>
        <taxon>Bacteria</taxon>
        <taxon>Pseudomonadati</taxon>
        <taxon>Pseudomonadota</taxon>
        <taxon>Betaproteobacteria</taxon>
        <taxon>Burkholderiales</taxon>
        <taxon>Burkholderiaceae</taxon>
        <taxon>Cupriavidus</taxon>
    </lineage>
</organism>
<evidence type="ECO:0000256" key="1">
    <source>
        <dbReference type="ARBA" id="ARBA00022801"/>
    </source>
</evidence>
<dbReference type="PROSITE" id="PS51635">
    <property type="entry name" value="PNPLA"/>
    <property type="match status" value="1"/>
</dbReference>
<evidence type="ECO:0000313" key="7">
    <source>
        <dbReference type="EMBL" id="CAG9167665.1"/>
    </source>
</evidence>
<feature type="region of interest" description="Disordered" evidence="5">
    <location>
        <begin position="272"/>
        <end position="310"/>
    </location>
</feature>
<feature type="compositionally biased region" description="Basic and acidic residues" evidence="5">
    <location>
        <begin position="299"/>
        <end position="310"/>
    </location>
</feature>
<feature type="active site" description="Nucleophile" evidence="4">
    <location>
        <position position="39"/>
    </location>
</feature>
<feature type="domain" description="PNPLA" evidence="6">
    <location>
        <begin position="6"/>
        <end position="176"/>
    </location>
</feature>
<reference evidence="7 8" key="1">
    <citation type="submission" date="2021-08" db="EMBL/GenBank/DDBJ databases">
        <authorList>
            <person name="Peeters C."/>
        </authorList>
    </citation>
    <scope>NUCLEOTIDE SEQUENCE [LARGE SCALE GENOMIC DNA]</scope>
    <source>
        <strain evidence="7 8">LMG 23992</strain>
    </source>
</reference>
<protein>
    <recommendedName>
        <fullName evidence="6">PNPLA domain-containing protein</fullName>
    </recommendedName>
</protein>
<evidence type="ECO:0000259" key="6">
    <source>
        <dbReference type="PROSITE" id="PS51635"/>
    </source>
</evidence>
<evidence type="ECO:0000256" key="5">
    <source>
        <dbReference type="SAM" id="MobiDB-lite"/>
    </source>
</evidence>
<sequence>MEKTAFVFAGGGSLGAIQVGMLRELVAWGLTPDVVVGASAGAINGAYYACNPGREGAARLEQLWRAIRRTEIMPWSWRSVLGMLGGSRGYLVDAFGLRALLSRNFNDARIENAALPLHVVATDMQSGAEVLLSSGRVVDAVLASAAIPGVFPPVLFEGRTLIDGGVANNTPVSTAIRLGATRVIVLPAGFTCSERRPPRGALEHAFNALSLLVARQLVHDLQHWSSYAHISVVPPLCPLDISPYDYSRCGELIDRAAGTTAQWLAHNGLESQNVPGALHPHTHDAESPSCSADIPPPPQHDHSPPAERRL</sequence>
<keyword evidence="3 4" id="KW-0443">Lipid metabolism</keyword>
<dbReference type="Pfam" id="PF01734">
    <property type="entry name" value="Patatin"/>
    <property type="match status" value="1"/>
</dbReference>
<proteinExistence type="predicted"/>
<dbReference type="Gene3D" id="3.40.1090.10">
    <property type="entry name" value="Cytosolic phospholipase A2 catalytic domain"/>
    <property type="match status" value="2"/>
</dbReference>
<dbReference type="InterPro" id="IPR002641">
    <property type="entry name" value="PNPLA_dom"/>
</dbReference>
<feature type="short sequence motif" description="DGA/G" evidence="4">
    <location>
        <begin position="163"/>
        <end position="165"/>
    </location>
</feature>
<dbReference type="InterPro" id="IPR050301">
    <property type="entry name" value="NTE"/>
</dbReference>
<keyword evidence="1 4" id="KW-0378">Hydrolase</keyword>
<dbReference type="EMBL" id="CAJZAI010000002">
    <property type="protein sequence ID" value="CAG9167665.1"/>
    <property type="molecule type" value="Genomic_DNA"/>
</dbReference>
<dbReference type="Proteomes" id="UP000727654">
    <property type="component" value="Unassembled WGS sequence"/>
</dbReference>
<dbReference type="PANTHER" id="PTHR14226">
    <property type="entry name" value="NEUROPATHY TARGET ESTERASE/SWISS CHEESE D.MELANOGASTER"/>
    <property type="match status" value="1"/>
</dbReference>
<feature type="short sequence motif" description="GXSXG" evidence="4">
    <location>
        <begin position="37"/>
        <end position="41"/>
    </location>
</feature>
<evidence type="ECO:0000313" key="8">
    <source>
        <dbReference type="Proteomes" id="UP000727654"/>
    </source>
</evidence>
<dbReference type="PANTHER" id="PTHR14226:SF29">
    <property type="entry name" value="NEUROPATHY TARGET ESTERASE SWS"/>
    <property type="match status" value="1"/>
</dbReference>
<dbReference type="RefSeq" id="WP_224078562.1">
    <property type="nucleotide sequence ID" value="NZ_CAJZAI010000002.1"/>
</dbReference>
<evidence type="ECO:0000256" key="2">
    <source>
        <dbReference type="ARBA" id="ARBA00022963"/>
    </source>
</evidence>